<evidence type="ECO:0000313" key="3">
    <source>
        <dbReference type="Proteomes" id="UP000676917"/>
    </source>
</evidence>
<sequence>MRLSITDKAMEKIYEINQNHENYVMLTYDTKKMGCAVNGLPTFRLTNAENSNLIKIDNQQFPTFINEMQAVFFAEEMKLDFINSMFRLSSPEGILNPFIPVNSVLEND</sequence>
<protein>
    <recommendedName>
        <fullName evidence="1">Core domain-containing protein</fullName>
    </recommendedName>
</protein>
<dbReference type="Gene3D" id="2.60.300.12">
    <property type="entry name" value="HesB-like domain"/>
    <property type="match status" value="1"/>
</dbReference>
<reference evidence="2" key="1">
    <citation type="submission" date="2021-03" db="EMBL/GenBank/DDBJ databases">
        <title>Antimicrobial resistance genes in bacteria isolated from Japanese honey, and their potential for conferring macrolide and lincosamide resistance in the American foulbrood pathogen Paenibacillus larvae.</title>
        <authorList>
            <person name="Okamoto M."/>
            <person name="Kumagai M."/>
            <person name="Kanamori H."/>
            <person name="Takamatsu D."/>
        </authorList>
    </citation>
    <scope>NUCLEOTIDE SEQUENCE</scope>
    <source>
        <strain evidence="2">J43TS3</strain>
    </source>
</reference>
<name>A0A919X9W2_9BACI</name>
<evidence type="ECO:0000259" key="1">
    <source>
        <dbReference type="Pfam" id="PF01521"/>
    </source>
</evidence>
<dbReference type="SUPFAM" id="SSF89360">
    <property type="entry name" value="HesB-like domain"/>
    <property type="match status" value="1"/>
</dbReference>
<organism evidence="2 3">
    <name type="scientific">Ornithinibacillus bavariensis</name>
    <dbReference type="NCBI Taxonomy" id="545502"/>
    <lineage>
        <taxon>Bacteria</taxon>
        <taxon>Bacillati</taxon>
        <taxon>Bacillota</taxon>
        <taxon>Bacilli</taxon>
        <taxon>Bacillales</taxon>
        <taxon>Bacillaceae</taxon>
        <taxon>Ornithinibacillus</taxon>
    </lineage>
</organism>
<dbReference type="Pfam" id="PF01521">
    <property type="entry name" value="Fe-S_biosyn"/>
    <property type="match status" value="1"/>
</dbReference>
<gene>
    <name evidence="2" type="ORF">J43TS3_31300</name>
</gene>
<dbReference type="RefSeq" id="WP_212921980.1">
    <property type="nucleotide sequence ID" value="NZ_BORP01000007.1"/>
</dbReference>
<evidence type="ECO:0000313" key="2">
    <source>
        <dbReference type="EMBL" id="GIO28519.1"/>
    </source>
</evidence>
<dbReference type="AlphaFoldDB" id="A0A919X9W2"/>
<dbReference type="InterPro" id="IPR000361">
    <property type="entry name" value="ATAP_core_dom"/>
</dbReference>
<proteinExistence type="predicted"/>
<keyword evidence="3" id="KW-1185">Reference proteome</keyword>
<dbReference type="EMBL" id="BORP01000007">
    <property type="protein sequence ID" value="GIO28519.1"/>
    <property type="molecule type" value="Genomic_DNA"/>
</dbReference>
<comment type="caution">
    <text evidence="2">The sequence shown here is derived from an EMBL/GenBank/DDBJ whole genome shotgun (WGS) entry which is preliminary data.</text>
</comment>
<dbReference type="Proteomes" id="UP000676917">
    <property type="component" value="Unassembled WGS sequence"/>
</dbReference>
<accession>A0A919X9W2</accession>
<dbReference type="InterPro" id="IPR035903">
    <property type="entry name" value="HesB-like_dom_sf"/>
</dbReference>
<feature type="domain" description="Core" evidence="1">
    <location>
        <begin position="1"/>
        <end position="100"/>
    </location>
</feature>